<dbReference type="OrthoDB" id="772271at2759"/>
<dbReference type="Proteomes" id="UP000639772">
    <property type="component" value="Chromosome 10"/>
</dbReference>
<dbReference type="AlphaFoldDB" id="A0A835Q6W9"/>
<dbReference type="Proteomes" id="UP000636800">
    <property type="component" value="Chromosome 10"/>
</dbReference>
<reference evidence="3 4" key="1">
    <citation type="journal article" date="2020" name="Nat. Food">
        <title>A phased Vanilla planifolia genome enables genetic improvement of flavour and production.</title>
        <authorList>
            <person name="Hasing T."/>
            <person name="Tang H."/>
            <person name="Brym M."/>
            <person name="Khazi F."/>
            <person name="Huang T."/>
            <person name="Chambers A.H."/>
        </authorList>
    </citation>
    <scope>NUCLEOTIDE SEQUENCE [LARGE SCALE GENOMIC DNA]</scope>
    <source>
        <tissue evidence="1">Leaf</tissue>
    </source>
</reference>
<dbReference type="GO" id="GO:0010274">
    <property type="term" value="P:hydrotropism"/>
    <property type="evidence" value="ECO:0007669"/>
    <property type="project" value="InterPro"/>
</dbReference>
<comment type="caution">
    <text evidence="1">The sequence shown here is derived from an EMBL/GenBank/DDBJ whole genome shotgun (WGS) entry which is preliminary data.</text>
</comment>
<evidence type="ECO:0000313" key="3">
    <source>
        <dbReference type="Proteomes" id="UP000636800"/>
    </source>
</evidence>
<dbReference type="EMBL" id="JADCNL010000010">
    <property type="protein sequence ID" value="KAG0463593.1"/>
    <property type="molecule type" value="Genomic_DNA"/>
</dbReference>
<dbReference type="PANTHER" id="PTHR31276">
    <property type="match status" value="1"/>
</dbReference>
<proteinExistence type="predicted"/>
<dbReference type="EMBL" id="JADCNM010000010">
    <property type="protein sequence ID" value="KAG0464980.1"/>
    <property type="molecule type" value="Genomic_DNA"/>
</dbReference>
<organism evidence="1 3">
    <name type="scientific">Vanilla planifolia</name>
    <name type="common">Vanilla</name>
    <dbReference type="NCBI Taxonomy" id="51239"/>
    <lineage>
        <taxon>Eukaryota</taxon>
        <taxon>Viridiplantae</taxon>
        <taxon>Streptophyta</taxon>
        <taxon>Embryophyta</taxon>
        <taxon>Tracheophyta</taxon>
        <taxon>Spermatophyta</taxon>
        <taxon>Magnoliopsida</taxon>
        <taxon>Liliopsida</taxon>
        <taxon>Asparagales</taxon>
        <taxon>Orchidaceae</taxon>
        <taxon>Vanilloideae</taxon>
        <taxon>Vanilleae</taxon>
        <taxon>Vanilla</taxon>
    </lineage>
</organism>
<dbReference type="NCBIfam" id="TIGR01570">
    <property type="entry name" value="A_thal_3588"/>
    <property type="match status" value="1"/>
</dbReference>
<dbReference type="InterPro" id="IPR006460">
    <property type="entry name" value="MIZ1-like_pln"/>
</dbReference>
<evidence type="ECO:0000313" key="2">
    <source>
        <dbReference type="EMBL" id="KAG0464980.1"/>
    </source>
</evidence>
<evidence type="ECO:0008006" key="5">
    <source>
        <dbReference type="Google" id="ProtNLM"/>
    </source>
</evidence>
<gene>
    <name evidence="2" type="ORF">HPP92_019144</name>
    <name evidence="1" type="ORF">HPP92_019662</name>
</gene>
<dbReference type="PANTHER" id="PTHR31276:SF11">
    <property type="entry name" value="PROTEIN MIZU-KUSSEI 1"/>
    <property type="match status" value="1"/>
</dbReference>
<evidence type="ECO:0000313" key="4">
    <source>
        <dbReference type="Proteomes" id="UP000639772"/>
    </source>
</evidence>
<name>A0A835Q6W9_VANPL</name>
<protein>
    <recommendedName>
        <fullName evidence="5">Protein MIZU-KUSSEI 1</fullName>
    </recommendedName>
</protein>
<keyword evidence="3" id="KW-1185">Reference proteome</keyword>
<sequence>MRTTELRNQRGLPPLPVIDAATDVDCGKDVRLSRRSLRYLVDCMVPFCCGLHPSPDVADDISSTNSTTTSSSSSSVVTGTFFGHRRGRVSFCLQDEPRGPPLLVLELAVPTAFLAREMQHGVLRIALEHNVADGRCPRGGLPLFAVPAWTMFCNGRRVGYAVRRVASGGDVGFLRAMRAVSVGAGYMPSMDEKLDGCGHVGGGGDVLYMRARFERVIGSVDSESFHMINPKGSTSQELSVFFLRS</sequence>
<dbReference type="Pfam" id="PF04759">
    <property type="entry name" value="DUF617"/>
    <property type="match status" value="1"/>
</dbReference>
<accession>A0A835Q6W9</accession>
<evidence type="ECO:0000313" key="1">
    <source>
        <dbReference type="EMBL" id="KAG0463593.1"/>
    </source>
</evidence>